<keyword evidence="3 6" id="KW-0067">ATP-binding</keyword>
<evidence type="ECO:0000256" key="1">
    <source>
        <dbReference type="ARBA" id="ARBA00022490"/>
    </source>
</evidence>
<keyword evidence="4 6" id="KW-0133">Cell shape</keyword>
<name>A0ABX5KU27_9BURK</name>
<evidence type="ECO:0000256" key="2">
    <source>
        <dbReference type="ARBA" id="ARBA00022741"/>
    </source>
</evidence>
<keyword evidence="1 6" id="KW-0963">Cytoplasm</keyword>
<feature type="region of interest" description="Disordered" evidence="7">
    <location>
        <begin position="1"/>
        <end position="21"/>
    </location>
</feature>
<comment type="subcellular location">
    <subcellularLocation>
        <location evidence="6">Cytoplasm</location>
    </subcellularLocation>
    <text evidence="6">Membrane-associated.</text>
</comment>
<reference evidence="8 9" key="1">
    <citation type="submission" date="2018-05" db="EMBL/GenBank/DDBJ databases">
        <title>Genomic Encyclopedia of Type Strains, Phase IV (KMG-V): Genome sequencing to study the core and pangenomes of soil and plant-associated prokaryotes.</title>
        <authorList>
            <person name="Whitman W."/>
        </authorList>
    </citation>
    <scope>NUCLEOTIDE SEQUENCE [LARGE SCALE GENOMIC DNA]</scope>
    <source>
        <strain evidence="8 9">SCZa-39</strain>
    </source>
</reference>
<dbReference type="Proteomes" id="UP000245712">
    <property type="component" value="Unassembled WGS sequence"/>
</dbReference>
<gene>
    <name evidence="6" type="primary">mreB</name>
    <name evidence="8" type="ORF">C7402_102456</name>
</gene>
<feature type="binding site" evidence="6">
    <location>
        <begin position="321"/>
        <end position="324"/>
    </location>
    <ligand>
        <name>ATP</name>
        <dbReference type="ChEBI" id="CHEBI:30616"/>
    </ligand>
</feature>
<comment type="function">
    <text evidence="6">Forms membrane-associated dynamic filaments that are essential for cell shape determination. Acts by regulating cell wall synthesis and cell elongation, and thus cell shape. A feedback loop between cell geometry and MreB localization may maintain elongated cell shape by targeting cell wall growth to regions of negative cell wall curvature.</text>
</comment>
<feature type="binding site" evidence="6">
    <location>
        <begin position="193"/>
        <end position="195"/>
    </location>
    <ligand>
        <name>ATP</name>
        <dbReference type="ChEBI" id="CHEBI:30616"/>
    </ligand>
</feature>
<dbReference type="Gene3D" id="3.30.420.40">
    <property type="match status" value="3"/>
</dbReference>
<evidence type="ECO:0000256" key="3">
    <source>
        <dbReference type="ARBA" id="ARBA00022840"/>
    </source>
</evidence>
<comment type="caution">
    <text evidence="8">The sequence shown here is derived from an EMBL/GenBank/DDBJ whole genome shotgun (WGS) entry which is preliminary data.</text>
</comment>
<dbReference type="PRINTS" id="PR01652">
    <property type="entry name" value="SHAPEPROTEIN"/>
</dbReference>
<organism evidence="8 9">
    <name type="scientific">Paraburkholderia unamae</name>
    <dbReference type="NCBI Taxonomy" id="219649"/>
    <lineage>
        <taxon>Bacteria</taxon>
        <taxon>Pseudomonadati</taxon>
        <taxon>Pseudomonadota</taxon>
        <taxon>Betaproteobacteria</taxon>
        <taxon>Burkholderiales</taxon>
        <taxon>Burkholderiaceae</taxon>
        <taxon>Paraburkholderia</taxon>
    </lineage>
</organism>
<evidence type="ECO:0000256" key="4">
    <source>
        <dbReference type="ARBA" id="ARBA00022960"/>
    </source>
</evidence>
<dbReference type="EMBL" id="QEOB01000002">
    <property type="protein sequence ID" value="PVX86620.1"/>
    <property type="molecule type" value="Genomic_DNA"/>
</dbReference>
<dbReference type="InterPro" id="IPR056546">
    <property type="entry name" value="MreB_MamK-like"/>
</dbReference>
<evidence type="ECO:0000256" key="5">
    <source>
        <dbReference type="ARBA" id="ARBA00023458"/>
    </source>
</evidence>
<dbReference type="CDD" id="cd10225">
    <property type="entry name" value="ASKHA_NBD_MreB-like"/>
    <property type="match status" value="1"/>
</dbReference>
<dbReference type="PANTHER" id="PTHR42749:SF1">
    <property type="entry name" value="CELL SHAPE-DETERMINING PROTEIN MREB"/>
    <property type="match status" value="1"/>
</dbReference>
<evidence type="ECO:0000256" key="7">
    <source>
        <dbReference type="SAM" id="MobiDB-lite"/>
    </source>
</evidence>
<sequence length="370" mass="38456">MPSGGALPAGQLKTAHQTNMARAKPHSIFSKRLFRQDMALDLGTANTLIYTADEGIVLNQPSVVCFERRAGAGETTVAAVGREAKDLLGRTPVNLETVRPLSHGVIANFSAAEHMMRRFVAMAQPRRLLGRRAAFTVCVPAAATRVERRAIREAAFAAGAASVNLIGESLASALGAGLAVNSATGSMVVDIGGGTTEVGIVALGGVACSGSVRVGGEQFDRAIVDHVRALYGVVLGEQTAEHVKKTIGCALYGEPVERMRATGRSMEDGLPRTIEITSHDVADALAAPLREVIGVVRHVLETAPPELVTDIADTGIVLTGGGSLLSRLDQCLAAELGVNVRVADEPLTCAVRGAGAASSLISEHAFETVE</sequence>
<feature type="binding site" evidence="6">
    <location>
        <begin position="241"/>
        <end position="244"/>
    </location>
    <ligand>
        <name>ATP</name>
        <dbReference type="ChEBI" id="CHEBI:30616"/>
    </ligand>
</feature>
<dbReference type="SUPFAM" id="SSF53067">
    <property type="entry name" value="Actin-like ATPase domain"/>
    <property type="match status" value="2"/>
</dbReference>
<dbReference type="NCBIfam" id="NF010539">
    <property type="entry name" value="PRK13927.1"/>
    <property type="match status" value="1"/>
</dbReference>
<dbReference type="InterPro" id="IPR043129">
    <property type="entry name" value="ATPase_NBD"/>
</dbReference>
<feature type="binding site" evidence="6">
    <location>
        <begin position="44"/>
        <end position="46"/>
    </location>
    <ligand>
        <name>ATP</name>
        <dbReference type="ChEBI" id="CHEBI:30616"/>
    </ligand>
</feature>
<keyword evidence="9" id="KW-1185">Reference proteome</keyword>
<evidence type="ECO:0000313" key="9">
    <source>
        <dbReference type="Proteomes" id="UP000245712"/>
    </source>
</evidence>
<evidence type="ECO:0000313" key="8">
    <source>
        <dbReference type="EMBL" id="PVX86620.1"/>
    </source>
</evidence>
<keyword evidence="2 6" id="KW-0547">Nucleotide-binding</keyword>
<comment type="subunit">
    <text evidence="6">Forms polymers.</text>
</comment>
<dbReference type="InterPro" id="IPR004753">
    <property type="entry name" value="MreB"/>
</dbReference>
<dbReference type="HAMAP" id="MF_02207">
    <property type="entry name" value="MreB"/>
    <property type="match status" value="1"/>
</dbReference>
<comment type="similarity">
    <text evidence="5 6">Belongs to the FtsA/MreB family.</text>
</comment>
<evidence type="ECO:0000256" key="6">
    <source>
        <dbReference type="HAMAP-Rule" id="MF_02207"/>
    </source>
</evidence>
<dbReference type="PANTHER" id="PTHR42749">
    <property type="entry name" value="CELL SHAPE-DETERMINING PROTEIN MREB"/>
    <property type="match status" value="1"/>
</dbReference>
<dbReference type="Pfam" id="PF06723">
    <property type="entry name" value="MreB_Mbl"/>
    <property type="match status" value="1"/>
</dbReference>
<accession>A0ABX5KU27</accession>
<proteinExistence type="inferred from homology"/>
<dbReference type="NCBIfam" id="TIGR00904">
    <property type="entry name" value="mreB"/>
    <property type="match status" value="1"/>
</dbReference>
<protein>
    <recommendedName>
        <fullName evidence="6">Cell shape-determining protein MreB</fullName>
    </recommendedName>
</protein>